<name>A0ABY0H9L7_9PEZI</name>
<evidence type="ECO:0000256" key="2">
    <source>
        <dbReference type="SAM" id="MobiDB-lite"/>
    </source>
</evidence>
<dbReference type="Proteomes" id="UP000294003">
    <property type="component" value="Unassembled WGS sequence"/>
</dbReference>
<accession>A0ABY0H9L7</accession>
<reference evidence="3 4" key="1">
    <citation type="submission" date="2018-06" db="EMBL/GenBank/DDBJ databases">
        <title>Complete Genomes of Monosporascus.</title>
        <authorList>
            <person name="Robinson A.J."/>
            <person name="Natvig D.O."/>
        </authorList>
    </citation>
    <scope>NUCLEOTIDE SEQUENCE [LARGE SCALE GENOMIC DNA]</scope>
    <source>
        <strain evidence="3 4">CBS 609.92</strain>
    </source>
</reference>
<evidence type="ECO:0000256" key="1">
    <source>
        <dbReference type="SAM" id="Coils"/>
    </source>
</evidence>
<feature type="region of interest" description="Disordered" evidence="2">
    <location>
        <begin position="329"/>
        <end position="357"/>
    </location>
</feature>
<protein>
    <submittedName>
        <fullName evidence="3">Uncharacterized protein</fullName>
    </submittedName>
</protein>
<proteinExistence type="predicted"/>
<gene>
    <name evidence="3" type="ORF">DL762_003968</name>
</gene>
<comment type="caution">
    <text evidence="3">The sequence shown here is derived from an EMBL/GenBank/DDBJ whole genome shotgun (WGS) entry which is preliminary data.</text>
</comment>
<feature type="coiled-coil region" evidence="1">
    <location>
        <begin position="251"/>
        <end position="314"/>
    </location>
</feature>
<keyword evidence="4" id="KW-1185">Reference proteome</keyword>
<keyword evidence="1" id="KW-0175">Coiled coil</keyword>
<dbReference type="EMBL" id="QJNS01000093">
    <property type="protein sequence ID" value="RYO87979.1"/>
    <property type="molecule type" value="Genomic_DNA"/>
</dbReference>
<evidence type="ECO:0000313" key="3">
    <source>
        <dbReference type="EMBL" id="RYO87979.1"/>
    </source>
</evidence>
<sequence length="357" mass="38316">MSAPAGIKNPQDYSTNPNTVRARLRKARLDPFTRVKEQALAQDSKAVNRAIKIRSDTESFLVADPNTRRAILEDVEKEVLERRRARGCDAASKIKKFQEGVAANAEGASSGGSVEGDDDTDDATPAGIVTDTHLRTPSSLFGSVFHPSGDIPGTPASMAAKDSSMVVMGSSSFTPMVIPQMQSHSFSHEGKASMVQISFHDHHGDYNDASQSSAITQQFQKDTAPDAVSIANIQSQMTAVLNEFAGLKRDVKALSNDLVAAKSNIAVQEARLHRIECLNCGGSFVSKDMSMDKLNRMTRRIQALADAFTDLADEATDMVDEATEVAHVMNPGDNTTKMSPSKADANGGMDIDVNAQL</sequence>
<evidence type="ECO:0000313" key="4">
    <source>
        <dbReference type="Proteomes" id="UP000294003"/>
    </source>
</evidence>
<feature type="region of interest" description="Disordered" evidence="2">
    <location>
        <begin position="103"/>
        <end position="133"/>
    </location>
</feature>
<organism evidence="3 4">
    <name type="scientific">Monosporascus cannonballus</name>
    <dbReference type="NCBI Taxonomy" id="155416"/>
    <lineage>
        <taxon>Eukaryota</taxon>
        <taxon>Fungi</taxon>
        <taxon>Dikarya</taxon>
        <taxon>Ascomycota</taxon>
        <taxon>Pezizomycotina</taxon>
        <taxon>Sordariomycetes</taxon>
        <taxon>Xylariomycetidae</taxon>
        <taxon>Xylariales</taxon>
        <taxon>Xylariales incertae sedis</taxon>
        <taxon>Monosporascus</taxon>
    </lineage>
</organism>